<keyword evidence="1" id="KW-0805">Transcription regulation</keyword>
<gene>
    <name evidence="6" type="ORF">GGR93_001167</name>
</gene>
<evidence type="ECO:0000256" key="2">
    <source>
        <dbReference type="ARBA" id="ARBA00023125"/>
    </source>
</evidence>
<comment type="caution">
    <text evidence="6">The sequence shown here is derived from an EMBL/GenBank/DDBJ whole genome shotgun (WGS) entry which is preliminary data.</text>
</comment>
<feature type="domain" description="HTH crp-type" evidence="5">
    <location>
        <begin position="141"/>
        <end position="209"/>
    </location>
</feature>
<dbReference type="PANTHER" id="PTHR24567">
    <property type="entry name" value="CRP FAMILY TRANSCRIPTIONAL REGULATORY PROTEIN"/>
    <property type="match status" value="1"/>
</dbReference>
<evidence type="ECO:0000256" key="1">
    <source>
        <dbReference type="ARBA" id="ARBA00023015"/>
    </source>
</evidence>
<keyword evidence="7" id="KW-1185">Reference proteome</keyword>
<dbReference type="Gene3D" id="1.10.10.10">
    <property type="entry name" value="Winged helix-like DNA-binding domain superfamily/Winged helix DNA-binding domain"/>
    <property type="match status" value="1"/>
</dbReference>
<dbReference type="SMART" id="SM00419">
    <property type="entry name" value="HTH_CRP"/>
    <property type="match status" value="1"/>
</dbReference>
<dbReference type="AlphaFoldDB" id="A0A7W6M8J3"/>
<evidence type="ECO:0000313" key="6">
    <source>
        <dbReference type="EMBL" id="MBB4173406.1"/>
    </source>
</evidence>
<dbReference type="InterPro" id="IPR018488">
    <property type="entry name" value="cNMP-bd_CS"/>
</dbReference>
<dbReference type="InterPro" id="IPR036390">
    <property type="entry name" value="WH_DNA-bd_sf"/>
</dbReference>
<dbReference type="InterPro" id="IPR014710">
    <property type="entry name" value="RmlC-like_jellyroll"/>
</dbReference>
<dbReference type="GO" id="GO:0003677">
    <property type="term" value="F:DNA binding"/>
    <property type="evidence" value="ECO:0007669"/>
    <property type="project" value="UniProtKB-KW"/>
</dbReference>
<dbReference type="InterPro" id="IPR012318">
    <property type="entry name" value="HTH_CRP"/>
</dbReference>
<dbReference type="Pfam" id="PF00027">
    <property type="entry name" value="cNMP_binding"/>
    <property type="match status" value="1"/>
</dbReference>
<accession>A0A7W6M8J3</accession>
<dbReference type="PROSITE" id="PS51063">
    <property type="entry name" value="HTH_CRP_2"/>
    <property type="match status" value="1"/>
</dbReference>
<keyword evidence="3" id="KW-0804">Transcription</keyword>
<feature type="domain" description="Cyclic nucleotide-binding" evidence="4">
    <location>
        <begin position="7"/>
        <end position="116"/>
    </location>
</feature>
<dbReference type="CDD" id="cd00038">
    <property type="entry name" value="CAP_ED"/>
    <property type="match status" value="1"/>
</dbReference>
<dbReference type="InterPro" id="IPR018490">
    <property type="entry name" value="cNMP-bd_dom_sf"/>
</dbReference>
<dbReference type="InterPro" id="IPR036388">
    <property type="entry name" value="WH-like_DNA-bd_sf"/>
</dbReference>
<dbReference type="Proteomes" id="UP000565745">
    <property type="component" value="Unassembled WGS sequence"/>
</dbReference>
<sequence>MLPETGFLKAASPDLLEMMNSISVAIDLPANAVLFSEYDEGDALYVVGEGSVEISVIWDDGRKLGLEIMRKGAVFGEIALFDPGPRTATATTMEPCKLYQVRNEDLLRTIQKSPELSLELLRLAGERMRWMNMQLHEYVFLALPARLARKLLHLTAETGNADGTFRLSQTELADFTGATREAVSKTLSVWKLHGMVETGRGKLTVLDREALRQVAGFEDV</sequence>
<dbReference type="SUPFAM" id="SSF46785">
    <property type="entry name" value="Winged helix' DNA-binding domain"/>
    <property type="match status" value="1"/>
</dbReference>
<evidence type="ECO:0000259" key="4">
    <source>
        <dbReference type="PROSITE" id="PS50042"/>
    </source>
</evidence>
<protein>
    <submittedName>
        <fullName evidence="6">CRP-like cAMP-binding protein</fullName>
    </submittedName>
</protein>
<dbReference type="InterPro" id="IPR050397">
    <property type="entry name" value="Env_Response_Regulators"/>
</dbReference>
<evidence type="ECO:0000259" key="5">
    <source>
        <dbReference type="PROSITE" id="PS51063"/>
    </source>
</evidence>
<dbReference type="InterPro" id="IPR000595">
    <property type="entry name" value="cNMP-bd_dom"/>
</dbReference>
<dbReference type="EMBL" id="JACIFU010000001">
    <property type="protein sequence ID" value="MBB4173406.1"/>
    <property type="molecule type" value="Genomic_DNA"/>
</dbReference>
<dbReference type="OrthoDB" id="3525895at2"/>
<name>A0A7W6M8J3_9RHOB</name>
<dbReference type="PANTHER" id="PTHR24567:SF74">
    <property type="entry name" value="HTH-TYPE TRANSCRIPTIONAL REGULATOR ARCR"/>
    <property type="match status" value="1"/>
</dbReference>
<keyword evidence="2" id="KW-0238">DNA-binding</keyword>
<dbReference type="Pfam" id="PF13545">
    <property type="entry name" value="HTH_Crp_2"/>
    <property type="match status" value="1"/>
</dbReference>
<dbReference type="SUPFAM" id="SSF51206">
    <property type="entry name" value="cAMP-binding domain-like"/>
    <property type="match status" value="1"/>
</dbReference>
<organism evidence="6 7">
    <name type="scientific">Sulfitobacter noctilucicola</name>
    <dbReference type="NCBI Taxonomy" id="1342301"/>
    <lineage>
        <taxon>Bacteria</taxon>
        <taxon>Pseudomonadati</taxon>
        <taxon>Pseudomonadota</taxon>
        <taxon>Alphaproteobacteria</taxon>
        <taxon>Rhodobacterales</taxon>
        <taxon>Roseobacteraceae</taxon>
        <taxon>Sulfitobacter</taxon>
    </lineage>
</organism>
<reference evidence="6 7" key="1">
    <citation type="submission" date="2020-08" db="EMBL/GenBank/DDBJ databases">
        <title>Genomic Encyclopedia of Type Strains, Phase IV (KMG-IV): sequencing the most valuable type-strain genomes for metagenomic binning, comparative biology and taxonomic classification.</title>
        <authorList>
            <person name="Goeker M."/>
        </authorList>
    </citation>
    <scope>NUCLEOTIDE SEQUENCE [LARGE SCALE GENOMIC DNA]</scope>
    <source>
        <strain evidence="6 7">DSM 101015</strain>
    </source>
</reference>
<evidence type="ECO:0000313" key="7">
    <source>
        <dbReference type="Proteomes" id="UP000565745"/>
    </source>
</evidence>
<dbReference type="Gene3D" id="2.60.120.10">
    <property type="entry name" value="Jelly Rolls"/>
    <property type="match status" value="1"/>
</dbReference>
<dbReference type="GO" id="GO:0003700">
    <property type="term" value="F:DNA-binding transcription factor activity"/>
    <property type="evidence" value="ECO:0007669"/>
    <property type="project" value="TreeGrafter"/>
</dbReference>
<proteinExistence type="predicted"/>
<evidence type="ECO:0000256" key="3">
    <source>
        <dbReference type="ARBA" id="ARBA00023163"/>
    </source>
</evidence>
<dbReference type="GO" id="GO:0005829">
    <property type="term" value="C:cytosol"/>
    <property type="evidence" value="ECO:0007669"/>
    <property type="project" value="TreeGrafter"/>
</dbReference>
<dbReference type="PROSITE" id="PS00889">
    <property type="entry name" value="CNMP_BINDING_2"/>
    <property type="match status" value="1"/>
</dbReference>
<dbReference type="PROSITE" id="PS50042">
    <property type="entry name" value="CNMP_BINDING_3"/>
    <property type="match status" value="1"/>
</dbReference>
<dbReference type="SMART" id="SM00100">
    <property type="entry name" value="cNMP"/>
    <property type="match status" value="1"/>
</dbReference>
<dbReference type="RefSeq" id="WP_025054557.1">
    <property type="nucleotide sequence ID" value="NZ_JACIFU010000001.1"/>
</dbReference>